<proteinExistence type="predicted"/>
<dbReference type="AlphaFoldDB" id="A0A6L9S3M4"/>
<feature type="region of interest" description="Disordered" evidence="1">
    <location>
        <begin position="45"/>
        <end position="79"/>
    </location>
</feature>
<name>A0A6L9S3M4_9ACTN</name>
<protein>
    <submittedName>
        <fullName evidence="2">Transposase</fullName>
    </submittedName>
</protein>
<evidence type="ECO:0000313" key="2">
    <source>
        <dbReference type="EMBL" id="NED99253.1"/>
    </source>
</evidence>
<dbReference type="RefSeq" id="WP_163733342.1">
    <property type="nucleotide sequence ID" value="NZ_JAAGOA010000002.1"/>
</dbReference>
<accession>A0A6L9S3M4</accession>
<organism evidence="2 3">
    <name type="scientific">Phytoactinopolyspora halotolerans</name>
    <dbReference type="NCBI Taxonomy" id="1981512"/>
    <lineage>
        <taxon>Bacteria</taxon>
        <taxon>Bacillati</taxon>
        <taxon>Actinomycetota</taxon>
        <taxon>Actinomycetes</taxon>
        <taxon>Jiangellales</taxon>
        <taxon>Jiangellaceae</taxon>
        <taxon>Phytoactinopolyspora</taxon>
    </lineage>
</organism>
<evidence type="ECO:0000313" key="3">
    <source>
        <dbReference type="Proteomes" id="UP000475214"/>
    </source>
</evidence>
<keyword evidence="3" id="KW-1185">Reference proteome</keyword>
<feature type="compositionally biased region" description="Basic and acidic residues" evidence="1">
    <location>
        <begin position="57"/>
        <end position="66"/>
    </location>
</feature>
<sequence length="79" mass="8818">MAREHRRVSRTRGEFNCSRCGHTAHADLSATVNIAERARDCQTAWKRAGTSSLPSADRARNDDGEHTPSNPNRHPPRLV</sequence>
<dbReference type="Proteomes" id="UP000475214">
    <property type="component" value="Unassembled WGS sequence"/>
</dbReference>
<comment type="caution">
    <text evidence="2">The sequence shown here is derived from an EMBL/GenBank/DDBJ whole genome shotgun (WGS) entry which is preliminary data.</text>
</comment>
<gene>
    <name evidence="2" type="ORF">G1H10_03625</name>
</gene>
<reference evidence="2 3" key="1">
    <citation type="submission" date="2020-02" db="EMBL/GenBank/DDBJ databases">
        <authorList>
            <person name="Li X.-J."/>
            <person name="Han X.-M."/>
        </authorList>
    </citation>
    <scope>NUCLEOTIDE SEQUENCE [LARGE SCALE GENOMIC DNA]</scope>
    <source>
        <strain evidence="2 3">CCTCC AB 2017055</strain>
    </source>
</reference>
<evidence type="ECO:0000256" key="1">
    <source>
        <dbReference type="SAM" id="MobiDB-lite"/>
    </source>
</evidence>
<dbReference type="EMBL" id="JAAGOA010000002">
    <property type="protein sequence ID" value="NED99253.1"/>
    <property type="molecule type" value="Genomic_DNA"/>
</dbReference>